<name>W1YJU8_9ZZZZ</name>
<dbReference type="AlphaFoldDB" id="W1YJU8"/>
<accession>W1YJU8</accession>
<reference evidence="1" key="1">
    <citation type="submission" date="2013-12" db="EMBL/GenBank/DDBJ databases">
        <title>A Varibaculum cambriense genome reconstructed from a premature infant gut community with otherwise low bacterial novelty that shifts toward anaerobic metabolism during the third week of life.</title>
        <authorList>
            <person name="Brown C.T."/>
            <person name="Sharon I."/>
            <person name="Thomas B.C."/>
            <person name="Castelle C.J."/>
            <person name="Morowitz M.J."/>
            <person name="Banfield J.F."/>
        </authorList>
    </citation>
    <scope>NUCLEOTIDE SEQUENCE</scope>
</reference>
<dbReference type="EMBL" id="AZMM01003228">
    <property type="protein sequence ID" value="ETJ42793.1"/>
    <property type="molecule type" value="Genomic_DNA"/>
</dbReference>
<protein>
    <submittedName>
        <fullName evidence="1">Uncharacterized protein</fullName>
    </submittedName>
</protein>
<dbReference type="Gene3D" id="2.60.120.10">
    <property type="entry name" value="Jelly Rolls"/>
    <property type="match status" value="1"/>
</dbReference>
<comment type="caution">
    <text evidence="1">The sequence shown here is derived from an EMBL/GenBank/DDBJ whole genome shotgun (WGS) entry which is preliminary data.</text>
</comment>
<gene>
    <name evidence="1" type="ORF">Q604_UNBC03228G0002</name>
</gene>
<dbReference type="InterPro" id="IPR014710">
    <property type="entry name" value="RmlC-like_jellyroll"/>
</dbReference>
<feature type="non-terminal residue" evidence="1">
    <location>
        <position position="1"/>
    </location>
</feature>
<organism evidence="1">
    <name type="scientific">human gut metagenome</name>
    <dbReference type="NCBI Taxonomy" id="408170"/>
    <lineage>
        <taxon>unclassified sequences</taxon>
        <taxon>metagenomes</taxon>
        <taxon>organismal metagenomes</taxon>
    </lineage>
</organism>
<evidence type="ECO:0000313" key="1">
    <source>
        <dbReference type="EMBL" id="ETJ42793.1"/>
    </source>
</evidence>
<proteinExistence type="predicted"/>
<sequence>ANVIFTVVKGKVQVFLNETEEHVLVPGQVLEFNGDNYIQATLVEDSEFVVNLIHKPE</sequence>